<reference evidence="2 3" key="1">
    <citation type="submission" date="2018-03" db="EMBL/GenBank/DDBJ databases">
        <title>Ahniella affigens gen. nov., sp. nov., a gammaproteobacterium isolated from sandy soil near a stream.</title>
        <authorList>
            <person name="Ko Y."/>
            <person name="Kim J.-H."/>
        </authorList>
    </citation>
    <scope>NUCLEOTIDE SEQUENCE [LARGE SCALE GENOMIC DNA]</scope>
    <source>
        <strain evidence="2 3">D13</strain>
    </source>
</reference>
<feature type="chain" id="PRO_5015185357" description="Right handed beta helix domain-containing protein" evidence="1">
    <location>
        <begin position="23"/>
        <end position="1118"/>
    </location>
</feature>
<dbReference type="KEGG" id="xba:C7S18_11150"/>
<evidence type="ECO:0000256" key="1">
    <source>
        <dbReference type="SAM" id="SignalP"/>
    </source>
</evidence>
<dbReference type="InterPro" id="IPR011050">
    <property type="entry name" value="Pectin_lyase_fold/virulence"/>
</dbReference>
<reference evidence="2 3" key="2">
    <citation type="submission" date="2018-03" db="EMBL/GenBank/DDBJ databases">
        <authorList>
            <person name="Keele B.F."/>
        </authorList>
    </citation>
    <scope>NUCLEOTIDE SEQUENCE [LARGE SCALE GENOMIC DNA]</scope>
    <source>
        <strain evidence="2 3">D13</strain>
    </source>
</reference>
<accession>A0A2P1PSB5</accession>
<name>A0A2P1PSB5_9GAMM</name>
<dbReference type="EMBL" id="CP027860">
    <property type="protein sequence ID" value="AVP97720.1"/>
    <property type="molecule type" value="Genomic_DNA"/>
</dbReference>
<keyword evidence="1" id="KW-0732">Signal</keyword>
<sequence>MRSPVLKCALLSALIVAGSATAQNVQVSPNPSSYPTLKAAFDAINAGAHAGTVQIEILEDTVENTTAVLNASGVGAASYASVTMVPVGARTVAGNPGNGQPMVDLNGADNVTINGINHDGNTLTFSNFSQSHTVGTSTIRLRGDIRTANLSNLRIFSDATVPMGAAGGALVISDTLGEGVDSVLIDGNLIGSSQNDSTLTQGFFCTGATDSVAAGNAALTVSRNRFANIFSSDADSAAIQIGNGCHGLAITDNEIYQSRIQHFGSPRIAPTHFGIRIHATSVAAAPNPIYLLRNTIGGSGPNSSADMRLVDGNGKFVGIFIDSGPDQLTESRDNLVGRIQRLNADSSGVGVAAPFAGLLVTRSYHGSFNDRFGPFVFETNWAGAADVVGMGLYGSGDLLAFNPWLYDIKSRSPSGQTQLRLYGIQCVQAPGALSELNLSFARVGGLLSDSLVVESTSPLGGQVSGVYSECARSLVTNSTIAGLVAPGEAGDGAVSAVLGLYVRNQANGLANIRNNQVSHLRSSSLSGSATVQGIMVDNSATASINSVSLNAIYGLQADAPNAMLQGLRIKSSSSTLVYGNSVKLGENWDGSPIRAGMAMGGIRLEGTGTASVLHNSVLLTGEGVTGSEATRAIELLAPTQALMQNNVIANQRSNDTGTGQHVAVWFVDGYSNQHDYNLYDASGVGGVLIRSSNGTVNQDFNDLASWQSLVGGGTHNLSDEPGFMLNNVLHLRADSVARNIALTPIGLSGLDAFDIDNDPRPGTDGLADLGADEHVPGVEPGSLSVSRSSIDFGTVITGEYSPVQSLVLANDAPAIAEGITVQYDIDFQNGITFGDGTTCSPGSSLAPGDSCVIGLVMQSETAAPVQSSLRISSSRGETAFVSLTGEVVAPTLRAGIESPLFARVFSTVAASLQLENLGVPDYWQIDAINNLSTPFSLIGNGTCGPLPVQLGPMQGCTLDLQFAPNTAGSANSFAFVRGRAGFYGGLPWVSPVIIQAVGTTNTLGALPTVLNFGNVEVGASAEPLTAYLGNGDLAARSVAVVTPVQAPFFEAAGTTCAASPGVSVAAHASCVQRVGFSPIGPGVFEQTLTVQSSDGDAMTVLLRGTGVPAGVLHADGFE</sequence>
<gene>
    <name evidence="2" type="ORF">C7S18_11150</name>
</gene>
<dbReference type="RefSeq" id="WP_106891640.1">
    <property type="nucleotide sequence ID" value="NZ_CP027860.1"/>
</dbReference>
<dbReference type="AlphaFoldDB" id="A0A2P1PSB5"/>
<dbReference type="SUPFAM" id="SSF51126">
    <property type="entry name" value="Pectin lyase-like"/>
    <property type="match status" value="1"/>
</dbReference>
<organism evidence="2 3">
    <name type="scientific">Ahniella affigens</name>
    <dbReference type="NCBI Taxonomy" id="2021234"/>
    <lineage>
        <taxon>Bacteria</taxon>
        <taxon>Pseudomonadati</taxon>
        <taxon>Pseudomonadota</taxon>
        <taxon>Gammaproteobacteria</taxon>
        <taxon>Lysobacterales</taxon>
        <taxon>Rhodanobacteraceae</taxon>
        <taxon>Ahniella</taxon>
    </lineage>
</organism>
<dbReference type="Proteomes" id="UP000241074">
    <property type="component" value="Chromosome"/>
</dbReference>
<evidence type="ECO:0008006" key="4">
    <source>
        <dbReference type="Google" id="ProtNLM"/>
    </source>
</evidence>
<evidence type="ECO:0000313" key="3">
    <source>
        <dbReference type="Proteomes" id="UP000241074"/>
    </source>
</evidence>
<keyword evidence="3" id="KW-1185">Reference proteome</keyword>
<dbReference type="OrthoDB" id="6056921at2"/>
<dbReference type="Gene3D" id="2.60.40.10">
    <property type="entry name" value="Immunoglobulins"/>
    <property type="match status" value="2"/>
</dbReference>
<dbReference type="InterPro" id="IPR013783">
    <property type="entry name" value="Ig-like_fold"/>
</dbReference>
<feature type="signal peptide" evidence="1">
    <location>
        <begin position="1"/>
        <end position="22"/>
    </location>
</feature>
<evidence type="ECO:0000313" key="2">
    <source>
        <dbReference type="EMBL" id="AVP97720.1"/>
    </source>
</evidence>
<proteinExistence type="predicted"/>
<protein>
    <recommendedName>
        <fullName evidence="4">Right handed beta helix domain-containing protein</fullName>
    </recommendedName>
</protein>